<proteinExistence type="predicted"/>
<protein>
    <recommendedName>
        <fullName evidence="4">RING-type E3 ubiquitin transferase</fullName>
    </recommendedName>
</protein>
<feature type="transmembrane region" description="Helical" evidence="1">
    <location>
        <begin position="209"/>
        <end position="230"/>
    </location>
</feature>
<keyword evidence="1" id="KW-0812">Transmembrane</keyword>
<dbReference type="EMBL" id="JBHSWU010000004">
    <property type="protein sequence ID" value="MFC6723107.1"/>
    <property type="molecule type" value="Genomic_DNA"/>
</dbReference>
<gene>
    <name evidence="2" type="ORF">ACFQE1_01610</name>
</gene>
<sequence>MATSGNRSPSTLVDGEKVAIEGTVNVRDSAPLSNLLSIDDEAPVGAYVWRLKDSESYNYNNLITYAAGIESGTFTVDDGRREIRIDTDWLTETHDSDDITTVSPDWTVSTGLSGRSWKSPYIQLDEHWTVNPIPMMGYVFDADAPEEIPDDEYFEARVILDGEMLSVSGEVSMEQGTPVFQGSDKEPLVLSDQGFAEFSRSLPYQILKYGLIAVGFGALGSLVLANGLGIV</sequence>
<evidence type="ECO:0000256" key="1">
    <source>
        <dbReference type="SAM" id="Phobius"/>
    </source>
</evidence>
<dbReference type="Proteomes" id="UP001596328">
    <property type="component" value="Unassembled WGS sequence"/>
</dbReference>
<organism evidence="2 3">
    <name type="scientific">Halobium palmae</name>
    <dbReference type="NCBI Taxonomy" id="1776492"/>
    <lineage>
        <taxon>Archaea</taxon>
        <taxon>Methanobacteriati</taxon>
        <taxon>Methanobacteriota</taxon>
        <taxon>Stenosarchaea group</taxon>
        <taxon>Halobacteria</taxon>
        <taxon>Halobacteriales</taxon>
        <taxon>Haloferacaceae</taxon>
        <taxon>Halobium</taxon>
    </lineage>
</organism>
<reference evidence="2 3" key="1">
    <citation type="journal article" date="2019" name="Int. J. Syst. Evol. Microbiol.">
        <title>The Global Catalogue of Microorganisms (GCM) 10K type strain sequencing project: providing services to taxonomists for standard genome sequencing and annotation.</title>
        <authorList>
            <consortium name="The Broad Institute Genomics Platform"/>
            <consortium name="The Broad Institute Genome Sequencing Center for Infectious Disease"/>
            <person name="Wu L."/>
            <person name="Ma J."/>
        </authorList>
    </citation>
    <scope>NUCLEOTIDE SEQUENCE [LARGE SCALE GENOMIC DNA]</scope>
    <source>
        <strain evidence="2 3">NBRC 111368</strain>
    </source>
</reference>
<name>A0ABD5RV82_9EURY</name>
<comment type="caution">
    <text evidence="2">The sequence shown here is derived from an EMBL/GenBank/DDBJ whole genome shotgun (WGS) entry which is preliminary data.</text>
</comment>
<keyword evidence="1" id="KW-0472">Membrane</keyword>
<evidence type="ECO:0000313" key="3">
    <source>
        <dbReference type="Proteomes" id="UP001596328"/>
    </source>
</evidence>
<evidence type="ECO:0000313" key="2">
    <source>
        <dbReference type="EMBL" id="MFC6723107.1"/>
    </source>
</evidence>
<keyword evidence="3" id="KW-1185">Reference proteome</keyword>
<accession>A0ABD5RV82</accession>
<dbReference type="AlphaFoldDB" id="A0ABD5RV82"/>
<keyword evidence="1" id="KW-1133">Transmembrane helix</keyword>
<evidence type="ECO:0008006" key="4">
    <source>
        <dbReference type="Google" id="ProtNLM"/>
    </source>
</evidence>